<evidence type="ECO:0000313" key="3">
    <source>
        <dbReference type="Proteomes" id="UP000305067"/>
    </source>
</evidence>
<evidence type="ECO:0000256" key="1">
    <source>
        <dbReference type="SAM" id="MobiDB-lite"/>
    </source>
</evidence>
<feature type="region of interest" description="Disordered" evidence="1">
    <location>
        <begin position="1"/>
        <end position="40"/>
    </location>
</feature>
<feature type="region of interest" description="Disordered" evidence="1">
    <location>
        <begin position="448"/>
        <end position="475"/>
    </location>
</feature>
<feature type="region of interest" description="Disordered" evidence="1">
    <location>
        <begin position="270"/>
        <end position="296"/>
    </location>
</feature>
<feature type="region of interest" description="Disordered" evidence="1">
    <location>
        <begin position="68"/>
        <end position="117"/>
    </location>
</feature>
<gene>
    <name evidence="2" type="ORF">BDV98DRAFT_653568</name>
</gene>
<proteinExistence type="predicted"/>
<dbReference type="STRING" id="1884261.A0A5C3QYV0"/>
<dbReference type="EMBL" id="ML178816">
    <property type="protein sequence ID" value="TFL05990.1"/>
    <property type="molecule type" value="Genomic_DNA"/>
</dbReference>
<name>A0A5C3QYV0_9AGAR</name>
<dbReference type="Proteomes" id="UP000305067">
    <property type="component" value="Unassembled WGS sequence"/>
</dbReference>
<keyword evidence="3" id="KW-1185">Reference proteome</keyword>
<feature type="compositionally biased region" description="Polar residues" evidence="1">
    <location>
        <begin position="76"/>
        <end position="103"/>
    </location>
</feature>
<organism evidence="2 3">
    <name type="scientific">Pterulicium gracile</name>
    <dbReference type="NCBI Taxonomy" id="1884261"/>
    <lineage>
        <taxon>Eukaryota</taxon>
        <taxon>Fungi</taxon>
        <taxon>Dikarya</taxon>
        <taxon>Basidiomycota</taxon>
        <taxon>Agaricomycotina</taxon>
        <taxon>Agaricomycetes</taxon>
        <taxon>Agaricomycetidae</taxon>
        <taxon>Agaricales</taxon>
        <taxon>Pleurotineae</taxon>
        <taxon>Pterulaceae</taxon>
        <taxon>Pterulicium</taxon>
    </lineage>
</organism>
<dbReference type="OrthoDB" id="2590590at2759"/>
<accession>A0A5C3QYV0</accession>
<evidence type="ECO:0000313" key="2">
    <source>
        <dbReference type="EMBL" id="TFL05990.1"/>
    </source>
</evidence>
<protein>
    <submittedName>
        <fullName evidence="2">Uncharacterized protein</fullName>
    </submittedName>
</protein>
<feature type="compositionally biased region" description="Polar residues" evidence="1">
    <location>
        <begin position="278"/>
        <end position="296"/>
    </location>
</feature>
<sequence>MTSPHSNVEQDQIPNRDGNELPTYDDLAQQNGPNSRFGRWRGWIEKRAAERYQDVTPQELGRRRARGWDLPGQGQAVDSSASGNPTITNQPPTPAQTYTSNGGQPAFPEYDILPEPEAPLPPLPAILQDISLSNLKLKQFGSRFLPHATSPIRCLLPLPSHELLLIGHDEGLSVLDMFPQQTTEDGDTVSQGPDEAQMRAIWKGEGVLQMDMLEMDTRSSAGSQGVVLMLLAPDADTAYREGETTRSLRMYNLTSLISLAKWAVNQQTSTPIDLKRPSNWNAQQSPSKRRPQSTLSRSLKHFREGSASGEPSSSYQTLLTKTTTAFSNLSVESLQSGHCPPHSAKRTHSDDSWDLVDDLPLRWATDFVPLASPGTRLANASVVSYALFSDSVRKDGQLLAIATKSTIFLYETPRGERAFRFVKEFYTPLHPRSITFFHQSVHDVSRSNTTTLTSSHLQRGETSTSNRRKSASFSPSALDYGPQLSLFVIFDKKASWIRLADAAVGEIDLYDDGTIPYVRDSAQSSSRRSIRMSLVDHGPNHGKWIPPVQQEIPMPPSDRHPNGWAKKVIILSRGRVSHILPSPLPAGGCQPLCVVSWKYSPTTVSARIHFPSQQRTSSLAGCFLQLVALGEDGLEVQELPLSSFGKGKGKSRDEEPIRAELDLTGSAGFLCTGGIWGFLDQRGDLQRSFSVASSFQTFDSSETEDMQTRLKRQEGIYLYCSRGMEDYRVLWVGGG</sequence>
<dbReference type="AlphaFoldDB" id="A0A5C3QYV0"/>
<reference evidence="2 3" key="1">
    <citation type="journal article" date="2019" name="Nat. Ecol. Evol.">
        <title>Megaphylogeny resolves global patterns of mushroom evolution.</title>
        <authorList>
            <person name="Varga T."/>
            <person name="Krizsan K."/>
            <person name="Foldi C."/>
            <person name="Dima B."/>
            <person name="Sanchez-Garcia M."/>
            <person name="Sanchez-Ramirez S."/>
            <person name="Szollosi G.J."/>
            <person name="Szarkandi J.G."/>
            <person name="Papp V."/>
            <person name="Albert L."/>
            <person name="Andreopoulos W."/>
            <person name="Angelini C."/>
            <person name="Antonin V."/>
            <person name="Barry K.W."/>
            <person name="Bougher N.L."/>
            <person name="Buchanan P."/>
            <person name="Buyck B."/>
            <person name="Bense V."/>
            <person name="Catcheside P."/>
            <person name="Chovatia M."/>
            <person name="Cooper J."/>
            <person name="Damon W."/>
            <person name="Desjardin D."/>
            <person name="Finy P."/>
            <person name="Geml J."/>
            <person name="Haridas S."/>
            <person name="Hughes K."/>
            <person name="Justo A."/>
            <person name="Karasinski D."/>
            <person name="Kautmanova I."/>
            <person name="Kiss B."/>
            <person name="Kocsube S."/>
            <person name="Kotiranta H."/>
            <person name="LaButti K.M."/>
            <person name="Lechner B.E."/>
            <person name="Liimatainen K."/>
            <person name="Lipzen A."/>
            <person name="Lukacs Z."/>
            <person name="Mihaltcheva S."/>
            <person name="Morgado L.N."/>
            <person name="Niskanen T."/>
            <person name="Noordeloos M.E."/>
            <person name="Ohm R.A."/>
            <person name="Ortiz-Santana B."/>
            <person name="Ovrebo C."/>
            <person name="Racz N."/>
            <person name="Riley R."/>
            <person name="Savchenko A."/>
            <person name="Shiryaev A."/>
            <person name="Soop K."/>
            <person name="Spirin V."/>
            <person name="Szebenyi C."/>
            <person name="Tomsovsky M."/>
            <person name="Tulloss R.E."/>
            <person name="Uehling J."/>
            <person name="Grigoriev I.V."/>
            <person name="Vagvolgyi C."/>
            <person name="Papp T."/>
            <person name="Martin F.M."/>
            <person name="Miettinen O."/>
            <person name="Hibbett D.S."/>
            <person name="Nagy L.G."/>
        </authorList>
    </citation>
    <scope>NUCLEOTIDE SEQUENCE [LARGE SCALE GENOMIC DNA]</scope>
    <source>
        <strain evidence="2 3">CBS 309.79</strain>
    </source>
</reference>
<feature type="compositionally biased region" description="Polar residues" evidence="1">
    <location>
        <begin position="1"/>
        <end position="13"/>
    </location>
</feature>